<gene>
    <name evidence="1" type="ORF">METZ01_LOCUS378266</name>
</gene>
<evidence type="ECO:0000313" key="1">
    <source>
        <dbReference type="EMBL" id="SVD25412.1"/>
    </source>
</evidence>
<sequence>MSPRSTALTYSPVKAEIASSNLIRVATPFGDGMDKHFTGQLL</sequence>
<organism evidence="1">
    <name type="scientific">marine metagenome</name>
    <dbReference type="NCBI Taxonomy" id="408172"/>
    <lineage>
        <taxon>unclassified sequences</taxon>
        <taxon>metagenomes</taxon>
        <taxon>ecological metagenomes</taxon>
    </lineage>
</organism>
<dbReference type="AlphaFoldDB" id="A0A382TUL3"/>
<proteinExistence type="predicted"/>
<protein>
    <submittedName>
        <fullName evidence="1">Uncharacterized protein</fullName>
    </submittedName>
</protein>
<reference evidence="1" key="1">
    <citation type="submission" date="2018-05" db="EMBL/GenBank/DDBJ databases">
        <authorList>
            <person name="Lanie J.A."/>
            <person name="Ng W.-L."/>
            <person name="Kazmierczak K.M."/>
            <person name="Andrzejewski T.M."/>
            <person name="Davidsen T.M."/>
            <person name="Wayne K.J."/>
            <person name="Tettelin H."/>
            <person name="Glass J.I."/>
            <person name="Rusch D."/>
            <person name="Podicherti R."/>
            <person name="Tsui H.-C.T."/>
            <person name="Winkler M.E."/>
        </authorList>
    </citation>
    <scope>NUCLEOTIDE SEQUENCE</scope>
</reference>
<dbReference type="EMBL" id="UINC01139081">
    <property type="protein sequence ID" value="SVD25412.1"/>
    <property type="molecule type" value="Genomic_DNA"/>
</dbReference>
<accession>A0A382TUL3</accession>
<name>A0A382TUL3_9ZZZZ</name>